<dbReference type="Pfam" id="PF00395">
    <property type="entry name" value="SLH"/>
    <property type="match status" value="1"/>
</dbReference>
<dbReference type="Proteomes" id="UP000317036">
    <property type="component" value="Unassembled WGS sequence"/>
</dbReference>
<dbReference type="RefSeq" id="WP_144851847.1">
    <property type="nucleotide sequence ID" value="NZ_VNJI01000037.1"/>
</dbReference>
<dbReference type="OrthoDB" id="2629082at2"/>
<gene>
    <name evidence="2" type="ORF">FPZ49_24145</name>
</gene>
<evidence type="ECO:0000313" key="2">
    <source>
        <dbReference type="EMBL" id="TVY07455.1"/>
    </source>
</evidence>
<keyword evidence="3" id="KW-1185">Reference proteome</keyword>
<evidence type="ECO:0000259" key="1">
    <source>
        <dbReference type="PROSITE" id="PS51272"/>
    </source>
</evidence>
<protein>
    <submittedName>
        <fullName evidence="2">S-layer homology domain-containing protein</fullName>
    </submittedName>
</protein>
<dbReference type="AlphaFoldDB" id="A0A559K5M7"/>
<dbReference type="EMBL" id="VNJI01000037">
    <property type="protein sequence ID" value="TVY07455.1"/>
    <property type="molecule type" value="Genomic_DNA"/>
</dbReference>
<dbReference type="PROSITE" id="PS51272">
    <property type="entry name" value="SLH"/>
    <property type="match status" value="1"/>
</dbReference>
<feature type="domain" description="SLH" evidence="1">
    <location>
        <begin position="24"/>
        <end position="84"/>
    </location>
</feature>
<proteinExistence type="predicted"/>
<name>A0A559K5M7_9BACL</name>
<reference evidence="2 3" key="1">
    <citation type="submission" date="2019-07" db="EMBL/GenBank/DDBJ databases">
        <authorList>
            <person name="Kim J."/>
        </authorList>
    </citation>
    <scope>NUCLEOTIDE SEQUENCE [LARGE SCALE GENOMIC DNA]</scope>
    <source>
        <strain evidence="2 3">JC52</strain>
    </source>
</reference>
<dbReference type="InterPro" id="IPR001119">
    <property type="entry name" value="SLH_dom"/>
</dbReference>
<sequence length="84" mass="9088">MISRAVKFAGKQKTLDKEKQTQLLAKFSDAKSIGSWAAPSVAQSVDSGLIDGLSDKEFAPKTNATRAQATVMLKRLLASIEFMN</sequence>
<evidence type="ECO:0000313" key="3">
    <source>
        <dbReference type="Proteomes" id="UP000317036"/>
    </source>
</evidence>
<comment type="caution">
    <text evidence="2">The sequence shown here is derived from an EMBL/GenBank/DDBJ whole genome shotgun (WGS) entry which is preliminary data.</text>
</comment>
<accession>A0A559K5M7</accession>
<organism evidence="2 3">
    <name type="scientific">Paenibacillus cremeus</name>
    <dbReference type="NCBI Taxonomy" id="2163881"/>
    <lineage>
        <taxon>Bacteria</taxon>
        <taxon>Bacillati</taxon>
        <taxon>Bacillota</taxon>
        <taxon>Bacilli</taxon>
        <taxon>Bacillales</taxon>
        <taxon>Paenibacillaceae</taxon>
        <taxon>Paenibacillus</taxon>
    </lineage>
</organism>